<feature type="domain" description="HTH cro/C1-type" evidence="5">
    <location>
        <begin position="16"/>
        <end position="70"/>
    </location>
</feature>
<reference evidence="7 8" key="1">
    <citation type="submission" date="2018-01" db="EMBL/GenBank/DDBJ databases">
        <title>The whole genome sequencing and assembly of Paenibacillus chitinolyticus KCCM 41400 strain.</title>
        <authorList>
            <person name="Kim J.-Y."/>
            <person name="Park M.-K."/>
            <person name="Lee Y.-J."/>
            <person name="Yi H."/>
            <person name="Bahn Y.-S."/>
            <person name="Kim J.F."/>
            <person name="Lee D.-W."/>
        </authorList>
    </citation>
    <scope>NUCLEOTIDE SEQUENCE [LARGE SCALE GENOMIC DNA]</scope>
    <source>
        <strain evidence="7 8">KCCM 41400</strain>
    </source>
</reference>
<gene>
    <name evidence="6" type="ORF">M5X16_12090</name>
    <name evidence="7" type="ORF">PC41400_18390</name>
</gene>
<organism evidence="7 8">
    <name type="scientific">Paenibacillus chitinolyticus</name>
    <dbReference type="NCBI Taxonomy" id="79263"/>
    <lineage>
        <taxon>Bacteria</taxon>
        <taxon>Bacillati</taxon>
        <taxon>Bacillota</taxon>
        <taxon>Bacilli</taxon>
        <taxon>Bacillales</taxon>
        <taxon>Paenibacillaceae</taxon>
        <taxon>Paenibacillus</taxon>
    </lineage>
</organism>
<keyword evidence="9" id="KW-1185">Reference proteome</keyword>
<dbReference type="PROSITE" id="PS50943">
    <property type="entry name" value="HTH_CROC1"/>
    <property type="match status" value="1"/>
</dbReference>
<dbReference type="OrthoDB" id="9793277at2"/>
<dbReference type="GO" id="GO:0003677">
    <property type="term" value="F:DNA binding"/>
    <property type="evidence" value="ECO:0007669"/>
    <property type="project" value="InterPro"/>
</dbReference>
<dbReference type="SMART" id="SM00530">
    <property type="entry name" value="HTH_XRE"/>
    <property type="match status" value="1"/>
</dbReference>
<name>A0A410WZ83_9BACL</name>
<evidence type="ECO:0000313" key="9">
    <source>
        <dbReference type="Proteomes" id="UP001527202"/>
    </source>
</evidence>
<evidence type="ECO:0000313" key="8">
    <source>
        <dbReference type="Proteomes" id="UP000288943"/>
    </source>
</evidence>
<dbReference type="EMBL" id="CP026520">
    <property type="protein sequence ID" value="QAV19522.1"/>
    <property type="molecule type" value="Genomic_DNA"/>
</dbReference>
<evidence type="ECO:0000256" key="4">
    <source>
        <dbReference type="ARBA" id="ARBA00023136"/>
    </source>
</evidence>
<dbReference type="Proteomes" id="UP001527202">
    <property type="component" value="Unassembled WGS sequence"/>
</dbReference>
<keyword evidence="3" id="KW-1133">Transmembrane helix</keyword>
<dbReference type="EMBL" id="JAMDMJ010000013">
    <property type="protein sequence ID" value="MCY9596513.1"/>
    <property type="molecule type" value="Genomic_DNA"/>
</dbReference>
<evidence type="ECO:0000256" key="3">
    <source>
        <dbReference type="ARBA" id="ARBA00022989"/>
    </source>
</evidence>
<evidence type="ECO:0000256" key="1">
    <source>
        <dbReference type="ARBA" id="ARBA00004127"/>
    </source>
</evidence>
<dbReference type="Gene3D" id="1.10.260.40">
    <property type="entry name" value="lambda repressor-like DNA-binding domains"/>
    <property type="match status" value="1"/>
</dbReference>
<dbReference type="CDD" id="cd00093">
    <property type="entry name" value="HTH_XRE"/>
    <property type="match status" value="1"/>
</dbReference>
<dbReference type="InterPro" id="IPR010652">
    <property type="entry name" value="DUF1232"/>
</dbReference>
<dbReference type="SUPFAM" id="SSF47413">
    <property type="entry name" value="lambda repressor-like DNA-binding domains"/>
    <property type="match status" value="1"/>
</dbReference>
<dbReference type="GeneID" id="95376765"/>
<dbReference type="KEGG" id="pchi:PC41400_18390"/>
<dbReference type="Pfam" id="PF06803">
    <property type="entry name" value="DUF1232"/>
    <property type="match status" value="1"/>
</dbReference>
<reference evidence="6 9" key="2">
    <citation type="submission" date="2022-05" db="EMBL/GenBank/DDBJ databases">
        <title>Genome Sequencing of Bee-Associated Microbes.</title>
        <authorList>
            <person name="Dunlap C."/>
        </authorList>
    </citation>
    <scope>NUCLEOTIDE SEQUENCE [LARGE SCALE GENOMIC DNA]</scope>
    <source>
        <strain evidence="6 9">NRRL B-23120</strain>
    </source>
</reference>
<evidence type="ECO:0000313" key="7">
    <source>
        <dbReference type="EMBL" id="QAV19522.1"/>
    </source>
</evidence>
<evidence type="ECO:0000259" key="5">
    <source>
        <dbReference type="PROSITE" id="PS50943"/>
    </source>
</evidence>
<proteinExistence type="predicted"/>
<dbReference type="InterPro" id="IPR010982">
    <property type="entry name" value="Lambda_DNA-bd_dom_sf"/>
</dbReference>
<dbReference type="Proteomes" id="UP000288943">
    <property type="component" value="Chromosome"/>
</dbReference>
<dbReference type="Pfam" id="PF01381">
    <property type="entry name" value="HTH_3"/>
    <property type="match status" value="1"/>
</dbReference>
<keyword evidence="4" id="KW-0472">Membrane</keyword>
<protein>
    <submittedName>
        <fullName evidence="7">Helix-turn-helix domain-containing protein</fullName>
    </submittedName>
</protein>
<dbReference type="InterPro" id="IPR001387">
    <property type="entry name" value="Cro/C1-type_HTH"/>
</dbReference>
<dbReference type="GO" id="GO:0012505">
    <property type="term" value="C:endomembrane system"/>
    <property type="evidence" value="ECO:0007669"/>
    <property type="project" value="UniProtKB-SubCell"/>
</dbReference>
<dbReference type="AlphaFoldDB" id="A0A410WZ83"/>
<comment type="subcellular location">
    <subcellularLocation>
        <location evidence="1">Endomembrane system</location>
        <topology evidence="1">Multi-pass membrane protein</topology>
    </subcellularLocation>
</comment>
<keyword evidence="2" id="KW-0812">Transmembrane</keyword>
<evidence type="ECO:0000313" key="6">
    <source>
        <dbReference type="EMBL" id="MCY9596513.1"/>
    </source>
</evidence>
<accession>A0A410WZ83</accession>
<sequence length="222" mass="24691">MEALDPPKESTIGELIKIQLKKQSLSMRKLSSLSGMDTATISRIVNGKQEPKLIHLKLFSEYLDLSLDRLIEASGYIVNPVKETGYSHIHQSLGVLLELFGDSSVSDLKATTGRIEQELAKYEVYAQTEEGHGLICREFEAKLAQVNGVGPLIDQLKEMYTLYCAKSASETDQAILGSALLYFILSADIIPDYMFPIGYVDDAMAVYLVLDRLSQRGFPHKL</sequence>
<evidence type="ECO:0000256" key="2">
    <source>
        <dbReference type="ARBA" id="ARBA00022692"/>
    </source>
</evidence>
<dbReference type="RefSeq" id="WP_042226679.1">
    <property type="nucleotide sequence ID" value="NZ_CP026520.1"/>
</dbReference>